<keyword evidence="1" id="KW-0812">Transmembrane</keyword>
<accession>A0A1G2RBA1</accession>
<keyword evidence="1" id="KW-1133">Transmembrane helix</keyword>
<protein>
    <submittedName>
        <fullName evidence="2">Uncharacterized protein</fullName>
    </submittedName>
</protein>
<organism evidence="2 3">
    <name type="scientific">Candidatus Wildermuthbacteria bacterium RIFCSPHIGHO2_02_FULL_49_9</name>
    <dbReference type="NCBI Taxonomy" id="1802456"/>
    <lineage>
        <taxon>Bacteria</taxon>
        <taxon>Candidatus Wildermuthiibacteriota</taxon>
    </lineage>
</organism>
<dbReference type="EMBL" id="MHUB01000033">
    <property type="protein sequence ID" value="OHA70124.1"/>
    <property type="molecule type" value="Genomic_DNA"/>
</dbReference>
<dbReference type="Proteomes" id="UP000178613">
    <property type="component" value="Unassembled WGS sequence"/>
</dbReference>
<proteinExistence type="predicted"/>
<comment type="caution">
    <text evidence="2">The sequence shown here is derived from an EMBL/GenBank/DDBJ whole genome shotgun (WGS) entry which is preliminary data.</text>
</comment>
<feature type="transmembrane region" description="Helical" evidence="1">
    <location>
        <begin position="6"/>
        <end position="29"/>
    </location>
</feature>
<keyword evidence="1" id="KW-0472">Membrane</keyword>
<evidence type="ECO:0000313" key="2">
    <source>
        <dbReference type="EMBL" id="OHA70124.1"/>
    </source>
</evidence>
<gene>
    <name evidence="2" type="ORF">A3D64_02525</name>
</gene>
<feature type="transmembrane region" description="Helical" evidence="1">
    <location>
        <begin position="57"/>
        <end position="75"/>
    </location>
</feature>
<evidence type="ECO:0000313" key="3">
    <source>
        <dbReference type="Proteomes" id="UP000178613"/>
    </source>
</evidence>
<reference evidence="2 3" key="1">
    <citation type="journal article" date="2016" name="Nat. Commun.">
        <title>Thousands of microbial genomes shed light on interconnected biogeochemical processes in an aquifer system.</title>
        <authorList>
            <person name="Anantharaman K."/>
            <person name="Brown C.T."/>
            <person name="Hug L.A."/>
            <person name="Sharon I."/>
            <person name="Castelle C.J."/>
            <person name="Probst A.J."/>
            <person name="Thomas B.C."/>
            <person name="Singh A."/>
            <person name="Wilkins M.J."/>
            <person name="Karaoz U."/>
            <person name="Brodie E.L."/>
            <person name="Williams K.H."/>
            <person name="Hubbard S.S."/>
            <person name="Banfield J.F."/>
        </authorList>
    </citation>
    <scope>NUCLEOTIDE SEQUENCE [LARGE SCALE GENOMIC DNA]</scope>
</reference>
<name>A0A1G2RBA1_9BACT</name>
<dbReference type="AlphaFoldDB" id="A0A1G2RBA1"/>
<sequence>MRPWRIELLTGPVAISALIWYGAEVVYALRIRIPAGEMMTKLPAVSSSEMRGSNAETMLLIVLVAISFGNLSIIIP</sequence>
<evidence type="ECO:0000256" key="1">
    <source>
        <dbReference type="SAM" id="Phobius"/>
    </source>
</evidence>